<proteinExistence type="predicted"/>
<dbReference type="EMBL" id="JAPDFL010000001">
    <property type="protein sequence ID" value="MCW1931819.1"/>
    <property type="molecule type" value="Genomic_DNA"/>
</dbReference>
<name>A0ABT3GW95_9RHOB</name>
<keyword evidence="2" id="KW-1185">Reference proteome</keyword>
<gene>
    <name evidence="1" type="ORF">OKW52_05980</name>
</gene>
<dbReference type="RefSeq" id="WP_264504904.1">
    <property type="nucleotide sequence ID" value="NZ_JAPDFL010000001.1"/>
</dbReference>
<protein>
    <submittedName>
        <fullName evidence="1">Uncharacterized protein</fullName>
    </submittedName>
</protein>
<evidence type="ECO:0000313" key="2">
    <source>
        <dbReference type="Proteomes" id="UP001208938"/>
    </source>
</evidence>
<organism evidence="1 2">
    <name type="scientific">Pararhodobacter zhoushanensis</name>
    <dbReference type="NCBI Taxonomy" id="2479545"/>
    <lineage>
        <taxon>Bacteria</taxon>
        <taxon>Pseudomonadati</taxon>
        <taxon>Pseudomonadota</taxon>
        <taxon>Alphaproteobacteria</taxon>
        <taxon>Rhodobacterales</taxon>
        <taxon>Paracoccaceae</taxon>
        <taxon>Pararhodobacter</taxon>
    </lineage>
</organism>
<evidence type="ECO:0000313" key="1">
    <source>
        <dbReference type="EMBL" id="MCW1931819.1"/>
    </source>
</evidence>
<accession>A0ABT3GW95</accession>
<dbReference type="Proteomes" id="UP001208938">
    <property type="component" value="Unassembled WGS sequence"/>
</dbReference>
<sequence>MRTATYHEPSAEADYVGFQEARRIIELELEFERAVAKNRDLALFRRNAATWEMLLAALAAGDDDRIGVYDLVESVTSTGLGSSALLRFVRDRRDDGLFVFGADPKKKSKHRISLNDDLAEAALALLEQRNQALRKATLETANAPVPFQSEGRLLRAAGRRD</sequence>
<reference evidence="1 2" key="1">
    <citation type="submission" date="2022-10" db="EMBL/GenBank/DDBJ databases">
        <title>Pararhodobacter sp. nov., isolated from marine algae.</title>
        <authorList>
            <person name="Choi B.J."/>
            <person name="Kim J.M."/>
            <person name="Lee J.K."/>
            <person name="Choi D.G."/>
            <person name="Jeon C.O."/>
        </authorList>
    </citation>
    <scope>NUCLEOTIDE SEQUENCE [LARGE SCALE GENOMIC DNA]</scope>
    <source>
        <strain evidence="1 2">ZQ420</strain>
    </source>
</reference>
<comment type="caution">
    <text evidence="1">The sequence shown here is derived from an EMBL/GenBank/DDBJ whole genome shotgun (WGS) entry which is preliminary data.</text>
</comment>